<dbReference type="InterPro" id="IPR036526">
    <property type="entry name" value="C-N_Hydrolase_sf"/>
</dbReference>
<evidence type="ECO:0000313" key="2">
    <source>
        <dbReference type="Proteomes" id="UP001234216"/>
    </source>
</evidence>
<proteinExistence type="predicted"/>
<protein>
    <submittedName>
        <fullName evidence="1">Amidohydrolase</fullName>
    </submittedName>
</protein>
<dbReference type="RefSeq" id="WP_373430990.1">
    <property type="nucleotide sequence ID" value="NZ_JAUSZV010000005.1"/>
</dbReference>
<name>A0AAW8FK38_9ACTN</name>
<dbReference type="SUPFAM" id="SSF56317">
    <property type="entry name" value="Carbon-nitrogen hydrolase"/>
    <property type="match status" value="1"/>
</dbReference>
<sequence>MAFGAPHPLTRPHRPHNSLYVVSDTGKLVGRYDKRYLSHTEVSYLYTPGTAPLVFEVRRR</sequence>
<dbReference type="Gene3D" id="3.60.110.10">
    <property type="entry name" value="Carbon-nitrogen hydrolase"/>
    <property type="match status" value="1"/>
</dbReference>
<dbReference type="AlphaFoldDB" id="A0AAW8FK38"/>
<evidence type="ECO:0000313" key="1">
    <source>
        <dbReference type="EMBL" id="MDQ0910064.1"/>
    </source>
</evidence>
<dbReference type="EMBL" id="JAUSZV010000005">
    <property type="protein sequence ID" value="MDQ0910064.1"/>
    <property type="molecule type" value="Genomic_DNA"/>
</dbReference>
<dbReference type="Proteomes" id="UP001234216">
    <property type="component" value="Unassembled WGS sequence"/>
</dbReference>
<reference evidence="1" key="1">
    <citation type="submission" date="2023-07" db="EMBL/GenBank/DDBJ databases">
        <title>Comparative genomics of wheat-associated soil bacteria to identify genetic determinants of phenazine resistance.</title>
        <authorList>
            <person name="Mouncey N."/>
        </authorList>
    </citation>
    <scope>NUCLEOTIDE SEQUENCE</scope>
    <source>
        <strain evidence="1">V4I22</strain>
    </source>
</reference>
<comment type="caution">
    <text evidence="1">The sequence shown here is derived from an EMBL/GenBank/DDBJ whole genome shotgun (WGS) entry which is preliminary data.</text>
</comment>
<organism evidence="1 2">
    <name type="scientific">Streptomyces canus</name>
    <dbReference type="NCBI Taxonomy" id="58343"/>
    <lineage>
        <taxon>Bacteria</taxon>
        <taxon>Bacillati</taxon>
        <taxon>Actinomycetota</taxon>
        <taxon>Actinomycetes</taxon>
        <taxon>Kitasatosporales</taxon>
        <taxon>Streptomycetaceae</taxon>
        <taxon>Streptomyces</taxon>
        <taxon>Streptomyces aurantiacus group</taxon>
    </lineage>
</organism>
<gene>
    <name evidence="1" type="ORF">QFZ22_006049</name>
</gene>
<accession>A0AAW8FK38</accession>